<dbReference type="PANTHER" id="PTHR39419">
    <property type="entry name" value="SLL0814 PROTEIN"/>
    <property type="match status" value="1"/>
</dbReference>
<feature type="transmembrane region" description="Helical" evidence="1">
    <location>
        <begin position="36"/>
        <end position="52"/>
    </location>
</feature>
<feature type="transmembrane region" description="Helical" evidence="1">
    <location>
        <begin position="126"/>
        <end position="144"/>
    </location>
</feature>
<feature type="transmembrane region" description="Helical" evidence="1">
    <location>
        <begin position="100"/>
        <end position="119"/>
    </location>
</feature>
<name>A0A327WWT4_LARAB</name>
<feature type="transmembrane region" description="Helical" evidence="1">
    <location>
        <begin position="164"/>
        <end position="183"/>
    </location>
</feature>
<keyword evidence="1" id="KW-0472">Membrane</keyword>
<gene>
    <name evidence="2" type="ORF">LX87_02666</name>
</gene>
<dbReference type="RefSeq" id="WP_111628726.1">
    <property type="nucleotide sequence ID" value="NZ_QLMC01000003.1"/>
</dbReference>
<keyword evidence="1" id="KW-1133">Transmembrane helix</keyword>
<feature type="transmembrane region" description="Helical" evidence="1">
    <location>
        <begin position="12"/>
        <end position="30"/>
    </location>
</feature>
<feature type="transmembrane region" description="Helical" evidence="1">
    <location>
        <begin position="195"/>
        <end position="213"/>
    </location>
</feature>
<dbReference type="PANTHER" id="PTHR39419:SF1">
    <property type="entry name" value="SLL0814 PROTEIN"/>
    <property type="match status" value="1"/>
</dbReference>
<dbReference type="EMBL" id="QLMC01000003">
    <property type="protein sequence ID" value="RAJ97761.1"/>
    <property type="molecule type" value="Genomic_DNA"/>
</dbReference>
<dbReference type="OrthoDB" id="9811293at2"/>
<reference evidence="2 3" key="1">
    <citation type="submission" date="2018-06" db="EMBL/GenBank/DDBJ databases">
        <title>Genomic Encyclopedia of Archaeal and Bacterial Type Strains, Phase II (KMG-II): from individual species to whole genera.</title>
        <authorList>
            <person name="Goeker M."/>
        </authorList>
    </citation>
    <scope>NUCLEOTIDE SEQUENCE [LARGE SCALE GENOMIC DNA]</scope>
    <source>
        <strain evidence="2 3">DSM 21851</strain>
    </source>
</reference>
<dbReference type="AlphaFoldDB" id="A0A327WWT4"/>
<evidence type="ECO:0000313" key="2">
    <source>
        <dbReference type="EMBL" id="RAJ97761.1"/>
    </source>
</evidence>
<dbReference type="InterPro" id="IPR007354">
    <property type="entry name" value="CruF-like"/>
</dbReference>
<protein>
    <submittedName>
        <fullName evidence="2">Putative membrane protein</fullName>
    </submittedName>
</protein>
<comment type="caution">
    <text evidence="2">The sequence shown here is derived from an EMBL/GenBank/DDBJ whole genome shotgun (WGS) entry which is preliminary data.</text>
</comment>
<proteinExistence type="predicted"/>
<evidence type="ECO:0000256" key="1">
    <source>
        <dbReference type="SAM" id="Phobius"/>
    </source>
</evidence>
<dbReference type="Proteomes" id="UP000248790">
    <property type="component" value="Unassembled WGS sequence"/>
</dbReference>
<dbReference type="Pfam" id="PF04240">
    <property type="entry name" value="Caroten_synth"/>
    <property type="match status" value="1"/>
</dbReference>
<keyword evidence="3" id="KW-1185">Reference proteome</keyword>
<sequence>MPDRLYRPALTILTLAYLAGLIGLQVPALAPLFKSLVPFNLLASLAILLLFHTDWKPSFLFYCLLAILLGFLVEVLGVHTGFVFGVYEYGATLGWKLWDVPIIIGVNWLMLTYCCGVICDRLNVPVYLKTILAAFLMVLLDLWIEPVAIQLDFWNWLEPEIPIRNYLGWWVVSLVILSIWYGLPFRKQNRLAIPLLLLQFVFFILNNLVFFFLTKP</sequence>
<keyword evidence="1" id="KW-0812">Transmembrane</keyword>
<organism evidence="2 3">
    <name type="scientific">Larkinella arboricola</name>
    <dbReference type="NCBI Taxonomy" id="643671"/>
    <lineage>
        <taxon>Bacteria</taxon>
        <taxon>Pseudomonadati</taxon>
        <taxon>Bacteroidota</taxon>
        <taxon>Cytophagia</taxon>
        <taxon>Cytophagales</taxon>
        <taxon>Spirosomataceae</taxon>
        <taxon>Larkinella</taxon>
    </lineage>
</organism>
<feature type="transmembrane region" description="Helical" evidence="1">
    <location>
        <begin position="59"/>
        <end position="80"/>
    </location>
</feature>
<accession>A0A327WWT4</accession>
<evidence type="ECO:0000313" key="3">
    <source>
        <dbReference type="Proteomes" id="UP000248790"/>
    </source>
</evidence>